<gene>
    <name evidence="3" type="ORF">MNOR_LOCUS6923</name>
</gene>
<evidence type="ECO:0000259" key="2">
    <source>
        <dbReference type="PROSITE" id="PS50982"/>
    </source>
</evidence>
<dbReference type="GO" id="GO:0003677">
    <property type="term" value="F:DNA binding"/>
    <property type="evidence" value="ECO:0007669"/>
    <property type="project" value="InterPro"/>
</dbReference>
<evidence type="ECO:0000256" key="1">
    <source>
        <dbReference type="SAM" id="MobiDB-lite"/>
    </source>
</evidence>
<feature type="region of interest" description="Disordered" evidence="1">
    <location>
        <begin position="662"/>
        <end position="686"/>
    </location>
</feature>
<dbReference type="InterPro" id="IPR016177">
    <property type="entry name" value="DNA-bd_dom_sf"/>
</dbReference>
<proteinExistence type="predicted"/>
<organism evidence="3 4">
    <name type="scientific">Meganyctiphanes norvegica</name>
    <name type="common">Northern krill</name>
    <name type="synonym">Thysanopoda norvegica</name>
    <dbReference type="NCBI Taxonomy" id="48144"/>
    <lineage>
        <taxon>Eukaryota</taxon>
        <taxon>Metazoa</taxon>
        <taxon>Ecdysozoa</taxon>
        <taxon>Arthropoda</taxon>
        <taxon>Crustacea</taxon>
        <taxon>Multicrustacea</taxon>
        <taxon>Malacostraca</taxon>
        <taxon>Eumalacostraca</taxon>
        <taxon>Eucarida</taxon>
        <taxon>Euphausiacea</taxon>
        <taxon>Euphausiidae</taxon>
        <taxon>Meganyctiphanes</taxon>
    </lineage>
</organism>
<evidence type="ECO:0000313" key="3">
    <source>
        <dbReference type="EMBL" id="CAL4068041.1"/>
    </source>
</evidence>
<dbReference type="Pfam" id="PF01429">
    <property type="entry name" value="MBD"/>
    <property type="match status" value="1"/>
</dbReference>
<evidence type="ECO:0000313" key="4">
    <source>
        <dbReference type="Proteomes" id="UP001497623"/>
    </source>
</evidence>
<name>A0AAV2Q259_MEGNR</name>
<dbReference type="Proteomes" id="UP001497623">
    <property type="component" value="Unassembled WGS sequence"/>
</dbReference>
<feature type="non-terminal residue" evidence="3">
    <location>
        <position position="686"/>
    </location>
</feature>
<dbReference type="AlphaFoldDB" id="A0AAV2Q259"/>
<comment type="caution">
    <text evidence="3">The sequence shown here is derived from an EMBL/GenBank/DDBJ whole genome shotgun (WGS) entry which is preliminary data.</text>
</comment>
<accession>A0AAV2Q259</accession>
<keyword evidence="4" id="KW-1185">Reference proteome</keyword>
<dbReference type="PROSITE" id="PS50982">
    <property type="entry name" value="MBD"/>
    <property type="match status" value="1"/>
</dbReference>
<dbReference type="SUPFAM" id="SSF54171">
    <property type="entry name" value="DNA-binding domain"/>
    <property type="match status" value="1"/>
</dbReference>
<dbReference type="InterPro" id="IPR001739">
    <property type="entry name" value="Methyl_CpG_DNA-bd"/>
</dbReference>
<reference evidence="3 4" key="1">
    <citation type="submission" date="2024-05" db="EMBL/GenBank/DDBJ databases">
        <authorList>
            <person name="Wallberg A."/>
        </authorList>
    </citation>
    <scope>NUCLEOTIDE SEQUENCE [LARGE SCALE GENOMIC DNA]</scope>
</reference>
<sequence>MDFDKTCSNDGTHIPVSKNMAKDGAPDESLPVGVMQCLNILDLLTLLPFLEITDDDQDNLNIECMACMHIFPLAELDPDNEEIPKKLMKIFLKLKKDLIDHIRTKGHEDKLLKEVSRINSHSIDELNTPKNILHNNNCTSLKSLPSISGIRIKEEHFDIGEEIKEKSEYSSFEFEGFSLYNNTETNIHRKLNCEAHSTTIKEEFSYEECASDPKQDIEEHLVPSEVSSIWKIQLKQEGDKEYSQASNSIRLKAQSYIANLSELVVIVPKLQVTDINEHFLNTHGINAETGKKVIRELTEMFDVYDHKRIKNVFKELYMFSITLYPSEFNRLPFLGKDCIKEDAVHNSKLKRLPKGWVRNIKKRTQGLNGRKTQAVYTTDSGNHVHNMTEAYRFCKANKIGINLNLLDFSLPKNSLQILQCSSTKILNNNSSLEFTNKNNAENDKEHYLTKDISEGEENVHSDINDFNTCFLNFTEKKSENVTVSNKNSPSRNKISLLDSLNNNKINKYENISKINFQKCISVNKGNKYGNTEEKEQNLVSEKRFDSVPKYLESAISCPNEEKTSNNIKDSFFNKFKDFANDNELKIPIISNSNNECNENRDDISQNLSNDTNESKILTENWNVNKKIDINHEIMKDIKHCHDRIPDRVKLFQLLRLQATNFNSSKRNRKDSESGDIHSPSKKSKSN</sequence>
<dbReference type="EMBL" id="CAXKWB010002949">
    <property type="protein sequence ID" value="CAL4068041.1"/>
    <property type="molecule type" value="Genomic_DNA"/>
</dbReference>
<dbReference type="Gene3D" id="3.30.890.10">
    <property type="entry name" value="Methyl-cpg-binding Protein 2, Chain A"/>
    <property type="match status" value="1"/>
</dbReference>
<feature type="domain" description="MBD" evidence="2">
    <location>
        <begin position="342"/>
        <end position="413"/>
    </location>
</feature>
<protein>
    <recommendedName>
        <fullName evidence="2">MBD domain-containing protein</fullName>
    </recommendedName>
</protein>